<dbReference type="Gene3D" id="1.10.10.10">
    <property type="entry name" value="Winged helix-like DNA-binding domain superfamily/Winged helix DNA-binding domain"/>
    <property type="match status" value="1"/>
</dbReference>
<dbReference type="EMBL" id="NHRY01000139">
    <property type="protein sequence ID" value="PPQ33746.1"/>
    <property type="molecule type" value="Genomic_DNA"/>
</dbReference>
<dbReference type="PROSITE" id="PS50949">
    <property type="entry name" value="HTH_GNTR"/>
    <property type="match status" value="1"/>
</dbReference>
<dbReference type="InterPro" id="IPR000524">
    <property type="entry name" value="Tscrpt_reg_HTH_GntR"/>
</dbReference>
<dbReference type="InterPro" id="IPR008920">
    <property type="entry name" value="TF_FadR/GntR_C"/>
</dbReference>
<accession>A0A2S6NGK5</accession>
<gene>
    <name evidence="6" type="ORF">CCS01_13840</name>
</gene>
<keyword evidence="7" id="KW-1185">Reference proteome</keyword>
<dbReference type="Proteomes" id="UP000239724">
    <property type="component" value="Unassembled WGS sequence"/>
</dbReference>
<dbReference type="InterPro" id="IPR011711">
    <property type="entry name" value="GntR_C"/>
</dbReference>
<keyword evidence="3" id="KW-0804">Transcription</keyword>
<dbReference type="Pfam" id="PF00392">
    <property type="entry name" value="GntR"/>
    <property type="match status" value="1"/>
</dbReference>
<dbReference type="Pfam" id="PF07729">
    <property type="entry name" value="FCD"/>
    <property type="match status" value="1"/>
</dbReference>
<protein>
    <recommendedName>
        <fullName evidence="5">HTH gntR-type domain-containing protein</fullName>
    </recommendedName>
</protein>
<dbReference type="InterPro" id="IPR036390">
    <property type="entry name" value="WH_DNA-bd_sf"/>
</dbReference>
<dbReference type="PANTHER" id="PTHR43537:SF20">
    <property type="entry name" value="HTH-TYPE TRANSCRIPTIONAL REPRESSOR GLAR"/>
    <property type="match status" value="1"/>
</dbReference>
<evidence type="ECO:0000313" key="6">
    <source>
        <dbReference type="EMBL" id="PPQ33746.1"/>
    </source>
</evidence>
<dbReference type="SUPFAM" id="SSF46785">
    <property type="entry name" value="Winged helix' DNA-binding domain"/>
    <property type="match status" value="1"/>
</dbReference>
<comment type="caution">
    <text evidence="6">The sequence shown here is derived from an EMBL/GenBank/DDBJ whole genome shotgun (WGS) entry which is preliminary data.</text>
</comment>
<keyword evidence="1" id="KW-0805">Transcription regulation</keyword>
<proteinExistence type="predicted"/>
<dbReference type="RefSeq" id="WP_104519431.1">
    <property type="nucleotide sequence ID" value="NZ_NHRY01000139.1"/>
</dbReference>
<evidence type="ECO:0000256" key="4">
    <source>
        <dbReference type="SAM" id="MobiDB-lite"/>
    </source>
</evidence>
<dbReference type="OrthoDB" id="8638122at2"/>
<dbReference type="GO" id="GO:0003700">
    <property type="term" value="F:DNA-binding transcription factor activity"/>
    <property type="evidence" value="ECO:0007669"/>
    <property type="project" value="InterPro"/>
</dbReference>
<evidence type="ECO:0000256" key="1">
    <source>
        <dbReference type="ARBA" id="ARBA00023015"/>
    </source>
</evidence>
<dbReference type="SMART" id="SM00895">
    <property type="entry name" value="FCD"/>
    <property type="match status" value="1"/>
</dbReference>
<name>A0A2S6NGK5_RHOGL</name>
<evidence type="ECO:0000256" key="2">
    <source>
        <dbReference type="ARBA" id="ARBA00023125"/>
    </source>
</evidence>
<keyword evidence="2" id="KW-0238">DNA-binding</keyword>
<dbReference type="InterPro" id="IPR036388">
    <property type="entry name" value="WH-like_DNA-bd_sf"/>
</dbReference>
<feature type="region of interest" description="Disordered" evidence="4">
    <location>
        <begin position="1"/>
        <end position="27"/>
    </location>
</feature>
<dbReference type="SMART" id="SM00345">
    <property type="entry name" value="HTH_GNTR"/>
    <property type="match status" value="1"/>
</dbReference>
<reference evidence="6 7" key="1">
    <citation type="journal article" date="2018" name="Arch. Microbiol.">
        <title>New insights into the metabolic potential of the phototrophic purple bacterium Rhodopila globiformis DSM 161(T) from its draft genome sequence and evidence for a vanadium-dependent nitrogenase.</title>
        <authorList>
            <person name="Imhoff J.F."/>
            <person name="Rahn T."/>
            <person name="Kunzel S."/>
            <person name="Neulinger S.C."/>
        </authorList>
    </citation>
    <scope>NUCLEOTIDE SEQUENCE [LARGE SCALE GENOMIC DNA]</scope>
    <source>
        <strain evidence="6 7">DSM 161</strain>
    </source>
</reference>
<evidence type="ECO:0000313" key="7">
    <source>
        <dbReference type="Proteomes" id="UP000239724"/>
    </source>
</evidence>
<sequence length="262" mass="29113">MSRIENHPPLRPAASRHDPLAEPVSPASSARTLVESVYAALRRDIVDGTLPPDMKLRTEVLKEHYAVSGSTLREALTRLIGEALVTAEGQRGFRVAPMSVDDLADLTQVRKLVECEALRQAIVHGGDAWEATVVAAFHRLSRVEQRLTEETREQLWAEWEARNQDFHTALLSSCPSRWLHYVQGVLYQQTERYRRAALTTRSVPRNVHAEHAAIKDAALARDADRACAALGDHIERTLDVMRRRIAAQPGDARTASAPAAPD</sequence>
<dbReference type="GO" id="GO:0003677">
    <property type="term" value="F:DNA binding"/>
    <property type="evidence" value="ECO:0007669"/>
    <property type="project" value="UniProtKB-KW"/>
</dbReference>
<dbReference type="AlphaFoldDB" id="A0A2S6NGK5"/>
<organism evidence="6 7">
    <name type="scientific">Rhodopila globiformis</name>
    <name type="common">Rhodopseudomonas globiformis</name>
    <dbReference type="NCBI Taxonomy" id="1071"/>
    <lineage>
        <taxon>Bacteria</taxon>
        <taxon>Pseudomonadati</taxon>
        <taxon>Pseudomonadota</taxon>
        <taxon>Alphaproteobacteria</taxon>
        <taxon>Acetobacterales</taxon>
        <taxon>Acetobacteraceae</taxon>
        <taxon>Rhodopila</taxon>
    </lineage>
</organism>
<dbReference type="CDD" id="cd07377">
    <property type="entry name" value="WHTH_GntR"/>
    <property type="match status" value="1"/>
</dbReference>
<dbReference type="PANTHER" id="PTHR43537">
    <property type="entry name" value="TRANSCRIPTIONAL REGULATOR, GNTR FAMILY"/>
    <property type="match status" value="1"/>
</dbReference>
<feature type="domain" description="HTH gntR-type" evidence="5">
    <location>
        <begin position="31"/>
        <end position="98"/>
    </location>
</feature>
<evidence type="ECO:0000256" key="3">
    <source>
        <dbReference type="ARBA" id="ARBA00023163"/>
    </source>
</evidence>
<evidence type="ECO:0000259" key="5">
    <source>
        <dbReference type="PROSITE" id="PS50949"/>
    </source>
</evidence>
<dbReference type="Gene3D" id="1.20.120.530">
    <property type="entry name" value="GntR ligand-binding domain-like"/>
    <property type="match status" value="1"/>
</dbReference>
<dbReference type="SUPFAM" id="SSF48008">
    <property type="entry name" value="GntR ligand-binding domain-like"/>
    <property type="match status" value="1"/>
</dbReference>